<dbReference type="STRING" id="7102.A0A2A4JHQ7"/>
<comment type="cofactor">
    <cofactor evidence="11">
        <name>Mn(2+)</name>
        <dbReference type="ChEBI" id="CHEBI:29035"/>
    </cofactor>
</comment>
<dbReference type="Pfam" id="PF02709">
    <property type="entry name" value="Glyco_transf_7C"/>
    <property type="match status" value="1"/>
</dbReference>
<gene>
    <name evidence="14" type="ORF">B5V51_1688</name>
</gene>
<feature type="domain" description="Galactosyltransferase C-terminal" evidence="12">
    <location>
        <begin position="162"/>
        <end position="228"/>
    </location>
</feature>
<evidence type="ECO:0000256" key="3">
    <source>
        <dbReference type="ARBA" id="ARBA00005735"/>
    </source>
</evidence>
<protein>
    <recommendedName>
        <fullName evidence="11">Beta-1,4-N-acetylgalactosaminyltransferase</fullName>
        <ecNumber evidence="11">2.4.1.-</ecNumber>
    </recommendedName>
    <alternativeName>
        <fullName evidence="11">Beta-4-GalNAcT</fullName>
    </alternativeName>
</protein>
<evidence type="ECO:0000259" key="12">
    <source>
        <dbReference type="Pfam" id="PF02709"/>
    </source>
</evidence>
<evidence type="ECO:0000259" key="13">
    <source>
        <dbReference type="Pfam" id="PF13733"/>
    </source>
</evidence>
<evidence type="ECO:0000256" key="5">
    <source>
        <dbReference type="ARBA" id="ARBA00022679"/>
    </source>
</evidence>
<evidence type="ECO:0000256" key="7">
    <source>
        <dbReference type="ARBA" id="ARBA00022968"/>
    </source>
</evidence>
<comment type="caution">
    <text evidence="14">The sequence shown here is derived from an EMBL/GenBank/DDBJ whole genome shotgun (WGS) entry which is preliminary data.</text>
</comment>
<dbReference type="GO" id="GO:0033842">
    <property type="term" value="F:N-acetyl-beta-glucosaminyl-derivative 4-beta-N-acetylgalactosaminyltransferase activity"/>
    <property type="evidence" value="ECO:0007669"/>
    <property type="project" value="TreeGrafter"/>
</dbReference>
<evidence type="ECO:0000256" key="6">
    <source>
        <dbReference type="ARBA" id="ARBA00022692"/>
    </source>
</evidence>
<evidence type="ECO:0000256" key="8">
    <source>
        <dbReference type="ARBA" id="ARBA00022989"/>
    </source>
</evidence>
<dbReference type="InterPro" id="IPR027995">
    <property type="entry name" value="Galactosyl_T_N"/>
</dbReference>
<dbReference type="GO" id="GO:0016020">
    <property type="term" value="C:membrane"/>
    <property type="evidence" value="ECO:0007669"/>
    <property type="project" value="UniProtKB-SubCell"/>
</dbReference>
<evidence type="ECO:0000256" key="4">
    <source>
        <dbReference type="ARBA" id="ARBA00022676"/>
    </source>
</evidence>
<dbReference type="InterPro" id="IPR027791">
    <property type="entry name" value="Galactosyl_T_C"/>
</dbReference>
<keyword evidence="5 11" id="KW-0808">Transferase</keyword>
<organism evidence="14">
    <name type="scientific">Heliothis virescens</name>
    <name type="common">Tobacco budworm moth</name>
    <dbReference type="NCBI Taxonomy" id="7102"/>
    <lineage>
        <taxon>Eukaryota</taxon>
        <taxon>Metazoa</taxon>
        <taxon>Ecdysozoa</taxon>
        <taxon>Arthropoda</taxon>
        <taxon>Hexapoda</taxon>
        <taxon>Insecta</taxon>
        <taxon>Pterygota</taxon>
        <taxon>Neoptera</taxon>
        <taxon>Endopterygota</taxon>
        <taxon>Lepidoptera</taxon>
        <taxon>Glossata</taxon>
        <taxon>Ditrysia</taxon>
        <taxon>Noctuoidea</taxon>
        <taxon>Noctuidae</taxon>
        <taxon>Heliothinae</taxon>
        <taxon>Heliothis</taxon>
    </lineage>
</organism>
<evidence type="ECO:0000256" key="2">
    <source>
        <dbReference type="ARBA" id="ARBA00004922"/>
    </source>
</evidence>
<keyword evidence="11" id="KW-0464">Manganese</keyword>
<accession>A0A2A4JHQ7</accession>
<keyword evidence="7 11" id="KW-0735">Signal-anchor</keyword>
<dbReference type="EC" id="2.4.1.-" evidence="11"/>
<dbReference type="PANTHER" id="PTHR19300:SF46">
    <property type="entry name" value="BETA-1,4-N-ACETYLGALACTOSAMINYLTRANSFERASE"/>
    <property type="match status" value="1"/>
</dbReference>
<dbReference type="Pfam" id="PF13733">
    <property type="entry name" value="Glyco_transf_7N"/>
    <property type="match status" value="1"/>
</dbReference>
<evidence type="ECO:0000313" key="14">
    <source>
        <dbReference type="EMBL" id="PCG71587.1"/>
    </source>
</evidence>
<dbReference type="InterPro" id="IPR029044">
    <property type="entry name" value="Nucleotide-diphossugar_trans"/>
</dbReference>
<dbReference type="GO" id="GO:0006688">
    <property type="term" value="P:glycosphingolipid biosynthetic process"/>
    <property type="evidence" value="ECO:0007669"/>
    <property type="project" value="TreeGrafter"/>
</dbReference>
<feature type="domain" description="Galactosyltransferase N-terminal" evidence="13">
    <location>
        <begin position="30"/>
        <end position="142"/>
    </location>
</feature>
<keyword evidence="4 11" id="KW-0328">Glycosyltransferase</keyword>
<keyword evidence="10 11" id="KW-0325">Glycoprotein</keyword>
<comment type="subcellular location">
    <subcellularLocation>
        <location evidence="1 11">Membrane</location>
        <topology evidence="1 11">Single-pass type II membrane protein</topology>
    </subcellularLocation>
</comment>
<dbReference type="EMBL" id="NWSH01001348">
    <property type="protein sequence ID" value="PCG71587.1"/>
    <property type="molecule type" value="Genomic_DNA"/>
</dbReference>
<evidence type="ECO:0000256" key="11">
    <source>
        <dbReference type="RuleBase" id="RU368121"/>
    </source>
</evidence>
<dbReference type="GO" id="GO:0005975">
    <property type="term" value="P:carbohydrate metabolic process"/>
    <property type="evidence" value="ECO:0007669"/>
    <property type="project" value="InterPro"/>
</dbReference>
<keyword evidence="9" id="KW-0472">Membrane</keyword>
<dbReference type="GO" id="GO:0008378">
    <property type="term" value="F:galactosyltransferase activity"/>
    <property type="evidence" value="ECO:0007669"/>
    <property type="project" value="TreeGrafter"/>
</dbReference>
<keyword evidence="6" id="KW-0812">Transmembrane</keyword>
<keyword evidence="8" id="KW-1133">Transmembrane helix</keyword>
<evidence type="ECO:0000256" key="1">
    <source>
        <dbReference type="ARBA" id="ARBA00004606"/>
    </source>
</evidence>
<name>A0A2A4JHQ7_HELVI</name>
<dbReference type="GO" id="GO:0005794">
    <property type="term" value="C:Golgi apparatus"/>
    <property type="evidence" value="ECO:0007669"/>
    <property type="project" value="TreeGrafter"/>
</dbReference>
<reference evidence="14" key="1">
    <citation type="submission" date="2017-09" db="EMBL/GenBank/DDBJ databases">
        <title>Contemporary evolution of a Lepidopteran species, Heliothis virescens, in response to modern agricultural practices.</title>
        <authorList>
            <person name="Fritz M.L."/>
            <person name="Deyonke A.M."/>
            <person name="Papanicolaou A."/>
            <person name="Micinski S."/>
            <person name="Westbrook J."/>
            <person name="Gould F."/>
        </authorList>
    </citation>
    <scope>NUCLEOTIDE SEQUENCE [LARGE SCALE GENOMIC DNA]</scope>
    <source>
        <strain evidence="14">HvINT-</strain>
        <tissue evidence="14">Whole body</tissue>
    </source>
</reference>
<comment type="pathway">
    <text evidence="2 11">Protein modification; protein glycosylation.</text>
</comment>
<dbReference type="PANTHER" id="PTHR19300">
    <property type="entry name" value="BETA-1,4-GALACTOSYLTRANSFERASE"/>
    <property type="match status" value="1"/>
</dbReference>
<proteinExistence type="inferred from homology"/>
<dbReference type="GO" id="GO:0046872">
    <property type="term" value="F:metal ion binding"/>
    <property type="evidence" value="ECO:0007669"/>
    <property type="project" value="UniProtKB-UniRule"/>
</dbReference>
<dbReference type="Gene3D" id="3.90.550.10">
    <property type="entry name" value="Spore Coat Polysaccharide Biosynthesis Protein SpsA, Chain A"/>
    <property type="match status" value="1"/>
</dbReference>
<evidence type="ECO:0000256" key="10">
    <source>
        <dbReference type="ARBA" id="ARBA00023180"/>
    </source>
</evidence>
<dbReference type="PRINTS" id="PR02050">
    <property type="entry name" value="B14GALTRFASE"/>
</dbReference>
<sequence length="300" mass="34953">MDIRTKNPALPYCVRKKPYPKVPINMTSINITAENIYPMVKKGGSYRPSDCQPRMRVGIIVPYRNRLHNLGIFLNNIHPFLMAQKLDYQIFVIEQNGVELFNKGRLYNAGFKEMIKFNTFHCAIFHDLDLLPLDENIMYSCPTLPRHMCATVNDTDIKKDHNISYQFKSLFGGVVAMTIEQYQRANGFSNLYFGWGGEDNDMFWRLRASGYPVVRYQPSVGVYYVMPHLREPANPFRHHLLSGAVERYKDDGLSNLEYSVLFTNFYHLCTHIVVDINPRNDSVTELNLKWGKTYHKLFTF</sequence>
<dbReference type="AlphaFoldDB" id="A0A2A4JHQ7"/>
<keyword evidence="11" id="KW-0479">Metal-binding</keyword>
<dbReference type="InterPro" id="IPR003859">
    <property type="entry name" value="Galactosyl_T"/>
</dbReference>
<comment type="similarity">
    <text evidence="3 11">Belongs to the glycosyltransferase 7 family.</text>
</comment>
<evidence type="ECO:0000256" key="9">
    <source>
        <dbReference type="ARBA" id="ARBA00023136"/>
    </source>
</evidence>
<dbReference type="UniPathway" id="UPA00378"/>
<comment type="function">
    <text evidence="11">Catalyzes the transfer of galactose onto proteins or lipids.</text>
</comment>
<dbReference type="SUPFAM" id="SSF53448">
    <property type="entry name" value="Nucleotide-diphospho-sugar transferases"/>
    <property type="match status" value="1"/>
</dbReference>